<comment type="cofactor">
    <cofactor evidence="4">
        <name>Mn(2+)</name>
        <dbReference type="ChEBI" id="CHEBI:29035"/>
    </cofactor>
    <text evidence="4">Binds 2 manganese ions per subunit.</text>
</comment>
<dbReference type="GO" id="GO:0033389">
    <property type="term" value="P:putrescine biosynthetic process from arginine, via agmatine"/>
    <property type="evidence" value="ECO:0007669"/>
    <property type="project" value="TreeGrafter"/>
</dbReference>
<dbReference type="GO" id="GO:0008783">
    <property type="term" value="F:agmatinase activity"/>
    <property type="evidence" value="ECO:0007669"/>
    <property type="project" value="UniProtKB-EC"/>
</dbReference>
<dbReference type="InterPro" id="IPR020855">
    <property type="entry name" value="Ureohydrolase_Mn_BS"/>
</dbReference>
<dbReference type="STRING" id="1503.CLPU_2c02400"/>
<dbReference type="GO" id="GO:0046872">
    <property type="term" value="F:metal ion binding"/>
    <property type="evidence" value="ECO:0007669"/>
    <property type="project" value="UniProtKB-KW"/>
</dbReference>
<comment type="caution">
    <text evidence="6">The sequence shown here is derived from an EMBL/GenBank/DDBJ whole genome shotgun (WGS) entry which is preliminary data.</text>
</comment>
<dbReference type="InterPro" id="IPR023696">
    <property type="entry name" value="Ureohydrolase_dom_sf"/>
</dbReference>
<dbReference type="PANTHER" id="PTHR11358:SF26">
    <property type="entry name" value="GUANIDINO ACID HYDROLASE, MITOCHONDRIAL"/>
    <property type="match status" value="1"/>
</dbReference>
<feature type="binding site" evidence="4">
    <location>
        <position position="214"/>
    </location>
    <ligand>
        <name>Mn(2+)</name>
        <dbReference type="ChEBI" id="CHEBI:29035"/>
        <label>1</label>
    </ligand>
</feature>
<dbReference type="PATRIC" id="fig|1503.3.peg.1736"/>
<dbReference type="EMBL" id="LGSS01000002">
    <property type="protein sequence ID" value="KNF09788.1"/>
    <property type="molecule type" value="Genomic_DNA"/>
</dbReference>
<organism evidence="6 7">
    <name type="scientific">Gottschalkia purinilytica</name>
    <name type="common">Clostridium purinilyticum</name>
    <dbReference type="NCBI Taxonomy" id="1503"/>
    <lineage>
        <taxon>Bacteria</taxon>
        <taxon>Bacillati</taxon>
        <taxon>Bacillota</taxon>
        <taxon>Tissierellia</taxon>
        <taxon>Tissierellales</taxon>
        <taxon>Gottschalkiaceae</taxon>
        <taxon>Gottschalkia</taxon>
    </lineage>
</organism>
<gene>
    <name evidence="6" type="primary">speB</name>
    <name evidence="6" type="ORF">CLPU_2c02400</name>
</gene>
<dbReference type="PIRSF" id="PIRSF036979">
    <property type="entry name" value="Arginase"/>
    <property type="match status" value="1"/>
</dbReference>
<feature type="binding site" evidence="4">
    <location>
        <position position="212"/>
    </location>
    <ligand>
        <name>Mn(2+)</name>
        <dbReference type="ChEBI" id="CHEBI:29035"/>
        <label>1</label>
    </ligand>
</feature>
<evidence type="ECO:0000256" key="3">
    <source>
        <dbReference type="ARBA" id="ARBA00022801"/>
    </source>
</evidence>
<dbReference type="CDD" id="cd11593">
    <property type="entry name" value="Agmatinase-like_2"/>
    <property type="match status" value="1"/>
</dbReference>
<dbReference type="PROSITE" id="PS01053">
    <property type="entry name" value="ARGINASE_1"/>
    <property type="match status" value="1"/>
</dbReference>
<feature type="binding site" evidence="4">
    <location>
        <position position="135"/>
    </location>
    <ligand>
        <name>Mn(2+)</name>
        <dbReference type="ChEBI" id="CHEBI:29035"/>
        <label>1</label>
    </ligand>
</feature>
<dbReference type="InterPro" id="IPR006035">
    <property type="entry name" value="Ureohydrolase"/>
</dbReference>
<dbReference type="OrthoDB" id="9788689at2"/>
<dbReference type="Proteomes" id="UP000037267">
    <property type="component" value="Unassembled WGS sequence"/>
</dbReference>
<proteinExistence type="inferred from homology"/>
<evidence type="ECO:0000256" key="2">
    <source>
        <dbReference type="ARBA" id="ARBA00022723"/>
    </source>
</evidence>
<feature type="binding site" evidence="4">
    <location>
        <position position="137"/>
    </location>
    <ligand>
        <name>Mn(2+)</name>
        <dbReference type="ChEBI" id="CHEBI:29035"/>
        <label>1</label>
    </ligand>
</feature>
<dbReference type="AlphaFoldDB" id="A0A0L0WE82"/>
<sequence>MQKNKNVHTFIGFDSEYEESDIIMFGAPFDGTTSFRPGARFAPTIMRNESYGLETYSPYHDEDLIDKKICDVGDLELPLGNTQKVLDVIEDFSRIIINDGKIPLMIGGEHLVTYPAVKAIYEKYKDIYVLHFDAHTDLRETLFDEKLSHATVMKRIWELVGDKKIYQYGIRSGERYEFEWAKEHTILTKFTYDRLDEAIQTIGDKPVYITIDIDVLDPSVMPGTGTPEPGGIFFKDIIDILLKIKKLNIVGADLVELSPHYDPSGVSTAVACKILRELAISIK</sequence>
<name>A0A0L0WE82_GOTPU</name>
<keyword evidence="4" id="KW-0464">Manganese</keyword>
<reference evidence="7" key="1">
    <citation type="submission" date="2015-07" db="EMBL/GenBank/DDBJ databases">
        <title>Draft genome sequence of the purine-degrading Gottschalkia purinilyticum DSM 1384 (formerly Clostridium purinilyticum).</title>
        <authorList>
            <person name="Poehlein A."/>
            <person name="Schiel-Bengelsdorf B."/>
            <person name="Bengelsdorf F.R."/>
            <person name="Daniel R."/>
            <person name="Duerre P."/>
        </authorList>
    </citation>
    <scope>NUCLEOTIDE SEQUENCE [LARGE SCALE GENOMIC DNA]</scope>
    <source>
        <strain evidence="7">DSM 1384</strain>
    </source>
</reference>
<dbReference type="RefSeq" id="WP_050354166.1">
    <property type="nucleotide sequence ID" value="NZ_LGSS01000002.1"/>
</dbReference>
<keyword evidence="2 4" id="KW-0479">Metal-binding</keyword>
<dbReference type="Gene3D" id="3.40.800.10">
    <property type="entry name" value="Ureohydrolase domain"/>
    <property type="match status" value="1"/>
</dbReference>
<dbReference type="PANTHER" id="PTHR11358">
    <property type="entry name" value="ARGINASE/AGMATINASE"/>
    <property type="match status" value="1"/>
</dbReference>
<comment type="similarity">
    <text evidence="1">Belongs to the arginase family. Agmatinase subfamily.</text>
</comment>
<evidence type="ECO:0000256" key="4">
    <source>
        <dbReference type="PIRSR" id="PIRSR036979-1"/>
    </source>
</evidence>
<dbReference type="InterPro" id="IPR005925">
    <property type="entry name" value="Agmatinase-rel"/>
</dbReference>
<evidence type="ECO:0000313" key="7">
    <source>
        <dbReference type="Proteomes" id="UP000037267"/>
    </source>
</evidence>
<keyword evidence="7" id="KW-1185">Reference proteome</keyword>
<dbReference type="SUPFAM" id="SSF52768">
    <property type="entry name" value="Arginase/deacetylase"/>
    <property type="match status" value="1"/>
</dbReference>
<evidence type="ECO:0000313" key="6">
    <source>
        <dbReference type="EMBL" id="KNF09788.1"/>
    </source>
</evidence>
<evidence type="ECO:0000256" key="5">
    <source>
        <dbReference type="RuleBase" id="RU003684"/>
    </source>
</evidence>
<accession>A0A0L0WE82</accession>
<feature type="binding site" evidence="4">
    <location>
        <position position="133"/>
    </location>
    <ligand>
        <name>Mn(2+)</name>
        <dbReference type="ChEBI" id="CHEBI:29035"/>
        <label>1</label>
    </ligand>
</feature>
<evidence type="ECO:0000256" key="1">
    <source>
        <dbReference type="ARBA" id="ARBA00009227"/>
    </source>
</evidence>
<dbReference type="NCBIfam" id="TIGR01230">
    <property type="entry name" value="agmatinase"/>
    <property type="match status" value="1"/>
</dbReference>
<dbReference type="PROSITE" id="PS51409">
    <property type="entry name" value="ARGINASE_2"/>
    <property type="match status" value="1"/>
</dbReference>
<dbReference type="EC" id="3.5.3.11" evidence="6"/>
<protein>
    <submittedName>
        <fullName evidence="6">Agmatinase SpeB</fullName>
        <ecNumber evidence="6">3.5.3.11</ecNumber>
    </submittedName>
</protein>
<keyword evidence="3 5" id="KW-0378">Hydrolase</keyword>
<dbReference type="Pfam" id="PF00491">
    <property type="entry name" value="Arginase"/>
    <property type="match status" value="1"/>
</dbReference>
<feature type="binding site" evidence="4">
    <location>
        <position position="110"/>
    </location>
    <ligand>
        <name>Mn(2+)</name>
        <dbReference type="ChEBI" id="CHEBI:29035"/>
        <label>1</label>
    </ligand>
</feature>